<protein>
    <recommendedName>
        <fullName evidence="4">Lipoprotein</fullName>
    </recommendedName>
</protein>
<dbReference type="STRING" id="717774.Marme_1984"/>
<accession>F2K2U9</accession>
<proteinExistence type="predicted"/>
<dbReference type="PATRIC" id="fig|717774.3.peg.2047"/>
<evidence type="ECO:0000313" key="2">
    <source>
        <dbReference type="EMBL" id="ADZ91232.1"/>
    </source>
</evidence>
<dbReference type="KEGG" id="mme:Marme_1984"/>
<dbReference type="AlphaFoldDB" id="F2K2U9"/>
<evidence type="ECO:0000256" key="1">
    <source>
        <dbReference type="SAM" id="SignalP"/>
    </source>
</evidence>
<keyword evidence="1" id="KW-0732">Signal</keyword>
<organism evidence="2 3">
    <name type="scientific">Marinomonas mediterranea (strain ATCC 700492 / JCM 21426 / NBRC 103028 / MMB-1)</name>
    <dbReference type="NCBI Taxonomy" id="717774"/>
    <lineage>
        <taxon>Bacteria</taxon>
        <taxon>Pseudomonadati</taxon>
        <taxon>Pseudomonadota</taxon>
        <taxon>Gammaproteobacteria</taxon>
        <taxon>Oceanospirillales</taxon>
        <taxon>Oceanospirillaceae</taxon>
        <taxon>Marinomonas</taxon>
    </lineage>
</organism>
<feature type="chain" id="PRO_5003279701" description="Lipoprotein" evidence="1">
    <location>
        <begin position="22"/>
        <end position="364"/>
    </location>
</feature>
<reference evidence="2 3" key="1">
    <citation type="journal article" date="2012" name="Stand. Genomic Sci.">
        <title>Complete genome sequence of the melanogenic marine bacterium Marinomonas mediterranea type strain (MMB-1(T)).</title>
        <authorList>
            <person name="Lucas-Elio P."/>
            <person name="Goodwin L."/>
            <person name="Woyke T."/>
            <person name="Pitluck S."/>
            <person name="Nolan M."/>
            <person name="Kyrpides N.C."/>
            <person name="Detter J.C."/>
            <person name="Copeland A."/>
            <person name="Teshima H."/>
            <person name="Bruce D."/>
            <person name="Detter C."/>
            <person name="Tapia R."/>
            <person name="Han S."/>
            <person name="Land M.L."/>
            <person name="Ivanova N."/>
            <person name="Mikhailova N."/>
            <person name="Johnston A.W."/>
            <person name="Sanchez-Amat A."/>
        </authorList>
    </citation>
    <scope>NUCLEOTIDE SEQUENCE [LARGE SCALE GENOMIC DNA]</scope>
    <source>
        <strain evidence="3">ATCC 700492 / JCM 21426 / NBRC 103028 / MMB-1</strain>
    </source>
</reference>
<name>F2K2U9_MARM1</name>
<dbReference type="Proteomes" id="UP000001062">
    <property type="component" value="Chromosome"/>
</dbReference>
<sequence precursor="true">MNLSKQKVLFVSAAFSLTLLSGCSVLPDHGLDYQSSQASSKKLALPEGSEQPIDKLQIPNESRIASYSEPSEFEAPRAPFVYSQMANIVLSEQESTAVFSVPAPVTTTKRLVLNYLNARYGDEKAVEGEIDGVITTTPRSIREVSTLKRFWSKVTRLPLDTVVWKYALSDDLIAGQTRVSVSVRFKKGEEFEGDWQSPFADLDTGEQALAFWRSLGQNLDTSSVILSERENKELRPYSIWSALNGSLALYLGSGIQAAQLKEKIESNPKLFIDNNGQMLSVVPPEQIAKVGDIVPFSSSLLGEDAQVKWFNVRRKDLDDVTWQEREYPFKLVQQPSGVLLEVDSSAAKHPLLVSYRLLTLLSEK</sequence>
<dbReference type="HOGENOM" id="CLU_769033_0_0_6"/>
<feature type="signal peptide" evidence="1">
    <location>
        <begin position="1"/>
        <end position="21"/>
    </location>
</feature>
<keyword evidence="3" id="KW-1185">Reference proteome</keyword>
<dbReference type="PROSITE" id="PS51257">
    <property type="entry name" value="PROKAR_LIPOPROTEIN"/>
    <property type="match status" value="1"/>
</dbReference>
<evidence type="ECO:0000313" key="3">
    <source>
        <dbReference type="Proteomes" id="UP000001062"/>
    </source>
</evidence>
<evidence type="ECO:0008006" key="4">
    <source>
        <dbReference type="Google" id="ProtNLM"/>
    </source>
</evidence>
<dbReference type="EMBL" id="CP002583">
    <property type="protein sequence ID" value="ADZ91232.1"/>
    <property type="molecule type" value="Genomic_DNA"/>
</dbReference>
<dbReference type="RefSeq" id="WP_013661137.1">
    <property type="nucleotide sequence ID" value="NC_015276.1"/>
</dbReference>
<dbReference type="eggNOG" id="COG3317">
    <property type="taxonomic scope" value="Bacteria"/>
</dbReference>
<gene>
    <name evidence="2" type="ordered locus">Marme_1984</name>
</gene>
<dbReference type="OrthoDB" id="6096143at2"/>